<accession>E6U709</accession>
<dbReference type="HOGENOM" id="CLU_021639_4_1_9"/>
<keyword evidence="3" id="KW-0812">Transmembrane</keyword>
<dbReference type="EMBL" id="CP002400">
    <property type="protein sequence ID" value="ADU28079.1"/>
    <property type="molecule type" value="Genomic_DNA"/>
</dbReference>
<evidence type="ECO:0000313" key="4">
    <source>
        <dbReference type="EMBL" id="ADU28079.1"/>
    </source>
</evidence>
<evidence type="ECO:0000256" key="2">
    <source>
        <dbReference type="ARBA" id="ARBA00023136"/>
    </source>
</evidence>
<dbReference type="eggNOG" id="COG0697">
    <property type="taxonomic scope" value="Bacteria"/>
</dbReference>
<keyword evidence="2 3" id="KW-0472">Membrane</keyword>
<keyword evidence="5" id="KW-1185">Reference proteome</keyword>
<evidence type="ECO:0000256" key="3">
    <source>
        <dbReference type="SAM" id="Phobius"/>
    </source>
</evidence>
<feature type="transmembrane region" description="Helical" evidence="3">
    <location>
        <begin position="438"/>
        <end position="460"/>
    </location>
</feature>
<sequence>MKNHFNNYIDSALKQTEQQDDPDIHTAVDKSLEKNRRSLIRIFNGSVDTTFKDFVMGAGESLKGFAFYLSGLVDEDMLAQHVLRALLQTGGRILENSAASAVDIASERVISFGQVEKAKHFQDVVHAVVNGRVAIFLEGCNRAITIDLEKRMTRSIPTPTMEASVFGPHQSFVESVKINLSLVRNILRTPRLIVEKYVPKHGIKTPIYLVYLRGIIDTGVLKTLHNRLDAMETELILDTTTIRDLVSDKPSFPFNTIGVSERPDKTAAKIMEGKIAILADGSPMAIIIPYFFMEEFHNAEDYYMPAFFASFSRLVRIVSFILTISIVPVYVAMATFHQEMLPLTLLITASASREGIPFPTFVEALVMTFVFDILREAGVRAPRPVGQTISFIGALIIGTAAVDAGIVSAPMVIIIALTGVTAILNYHMKNIIIFFRLALLFLCACFGFLGIEMVSIVILIRLCSIHSFGMPYLSPVVPLNKKGLLKDTFWRLPTKWLSYFSSPAKQNDS</sequence>
<dbReference type="InterPro" id="IPR004995">
    <property type="entry name" value="Spore_Ger"/>
</dbReference>
<comment type="similarity">
    <text evidence="1">Belongs to the GerABKA family.</text>
</comment>
<dbReference type="GO" id="GO:0009847">
    <property type="term" value="P:spore germination"/>
    <property type="evidence" value="ECO:0007669"/>
    <property type="project" value="InterPro"/>
</dbReference>
<dbReference type="PIRSF" id="PIRSF005690">
    <property type="entry name" value="GerBA"/>
    <property type="match status" value="1"/>
</dbReference>
<gene>
    <name evidence="4" type="ordered locus">Ethha_2586</name>
</gene>
<dbReference type="PANTHER" id="PTHR22550:SF5">
    <property type="entry name" value="LEUCINE ZIPPER PROTEIN 4"/>
    <property type="match status" value="1"/>
</dbReference>
<dbReference type="KEGG" id="eha:Ethha_2586"/>
<dbReference type="STRING" id="663278.Ethha_2586"/>
<keyword evidence="3" id="KW-1133">Transmembrane helix</keyword>
<feature type="transmembrane region" description="Helical" evidence="3">
    <location>
        <begin position="314"/>
        <end position="336"/>
    </location>
</feature>
<name>E6U709_ETHHY</name>
<dbReference type="AlphaFoldDB" id="E6U709"/>
<dbReference type="RefSeq" id="WP_013486422.1">
    <property type="nucleotide sequence ID" value="NC_014828.1"/>
</dbReference>
<dbReference type="GO" id="GO:0016020">
    <property type="term" value="C:membrane"/>
    <property type="evidence" value="ECO:0007669"/>
    <property type="project" value="InterPro"/>
</dbReference>
<dbReference type="Pfam" id="PF03323">
    <property type="entry name" value="GerA"/>
    <property type="match status" value="1"/>
</dbReference>
<organism evidence="4 5">
    <name type="scientific">Ethanoligenens harbinense (strain DSM 18485 / JCM 12961 / CGMCC 1.5033 / YUAN-3)</name>
    <dbReference type="NCBI Taxonomy" id="663278"/>
    <lineage>
        <taxon>Bacteria</taxon>
        <taxon>Bacillati</taxon>
        <taxon>Bacillota</taxon>
        <taxon>Clostridia</taxon>
        <taxon>Eubacteriales</taxon>
        <taxon>Oscillospiraceae</taxon>
        <taxon>Ethanoligenens</taxon>
    </lineage>
</organism>
<proteinExistence type="inferred from homology"/>
<evidence type="ECO:0000256" key="1">
    <source>
        <dbReference type="ARBA" id="ARBA00005278"/>
    </source>
</evidence>
<feature type="transmembrane region" description="Helical" evidence="3">
    <location>
        <begin position="408"/>
        <end position="426"/>
    </location>
</feature>
<protein>
    <submittedName>
        <fullName evidence="4">GerA spore germination protein</fullName>
    </submittedName>
</protein>
<evidence type="ECO:0000313" key="5">
    <source>
        <dbReference type="Proteomes" id="UP000001551"/>
    </source>
</evidence>
<reference evidence="4 5" key="1">
    <citation type="submission" date="2010-12" db="EMBL/GenBank/DDBJ databases">
        <title>Complete sequence of Ethanoligenens harbinense YUAN-3.</title>
        <authorList>
            <person name="Lucas S."/>
            <person name="Copeland A."/>
            <person name="Lapidus A."/>
            <person name="Cheng J.-F."/>
            <person name="Bruce D."/>
            <person name="Goodwin L."/>
            <person name="Pitluck S."/>
            <person name="Chertkov O."/>
            <person name="Misra M."/>
            <person name="Detter J.C."/>
            <person name="Han C."/>
            <person name="Tapia R."/>
            <person name="Land M."/>
            <person name="Hauser L."/>
            <person name="Jeffries C."/>
            <person name="Kyrpides N."/>
            <person name="Ivanova N."/>
            <person name="Mikhailova N."/>
            <person name="Wang A."/>
            <person name="Mouttaki H."/>
            <person name="He Z."/>
            <person name="Zhou J."/>
            <person name="Hemme C.L."/>
            <person name="Woyke T."/>
        </authorList>
    </citation>
    <scope>NUCLEOTIDE SEQUENCE [LARGE SCALE GENOMIC DNA]</scope>
    <source>
        <strain evidence="5">DSM 18485 / JCM 12961 / CGMCC 1.5033 / YUAN-3</strain>
    </source>
</reference>
<dbReference type="InterPro" id="IPR050768">
    <property type="entry name" value="UPF0353/GerABKA_families"/>
</dbReference>
<dbReference type="Proteomes" id="UP000001551">
    <property type="component" value="Chromosome"/>
</dbReference>
<dbReference type="PANTHER" id="PTHR22550">
    <property type="entry name" value="SPORE GERMINATION PROTEIN"/>
    <property type="match status" value="1"/>
</dbReference>